<organism evidence="1 2">
    <name type="scientific">Meloidogyne graminicola</name>
    <dbReference type="NCBI Taxonomy" id="189291"/>
    <lineage>
        <taxon>Eukaryota</taxon>
        <taxon>Metazoa</taxon>
        <taxon>Ecdysozoa</taxon>
        <taxon>Nematoda</taxon>
        <taxon>Chromadorea</taxon>
        <taxon>Rhabditida</taxon>
        <taxon>Tylenchina</taxon>
        <taxon>Tylenchomorpha</taxon>
        <taxon>Tylenchoidea</taxon>
        <taxon>Meloidogynidae</taxon>
        <taxon>Meloidogyninae</taxon>
        <taxon>Meloidogyne</taxon>
    </lineage>
</organism>
<sequence>MEWNNKIGLIIFQLNITRSCTYMLSSEKNGTWNIKNKKSKCTLFDYLNLKDGQRVQISINLDNNSRINSFIEVEDKIFELEKYDETIEYIKTQYIQVNGLILAKNNPIWIKLLREKDEEKLIF</sequence>
<dbReference type="EMBL" id="JABEBT010000144">
    <property type="protein sequence ID" value="KAF7629243.1"/>
    <property type="molecule type" value="Genomic_DNA"/>
</dbReference>
<proteinExistence type="predicted"/>
<name>A0A8S9ZDI4_9BILA</name>
<comment type="caution">
    <text evidence="1">The sequence shown here is derived from an EMBL/GenBank/DDBJ whole genome shotgun (WGS) entry which is preliminary data.</text>
</comment>
<accession>A0A8S9ZDI4</accession>
<evidence type="ECO:0000313" key="2">
    <source>
        <dbReference type="Proteomes" id="UP000605970"/>
    </source>
</evidence>
<dbReference type="AlphaFoldDB" id="A0A8S9ZDI4"/>
<gene>
    <name evidence="1" type="ORF">Mgra_00009232</name>
</gene>
<reference evidence="1" key="1">
    <citation type="journal article" date="2020" name="Ecol. Evol.">
        <title>Genome structure and content of the rice root-knot nematode (Meloidogyne graminicola).</title>
        <authorList>
            <person name="Phan N.T."/>
            <person name="Danchin E.G.J."/>
            <person name="Klopp C."/>
            <person name="Perfus-Barbeoch L."/>
            <person name="Kozlowski D.K."/>
            <person name="Koutsovoulos G.D."/>
            <person name="Lopez-Roques C."/>
            <person name="Bouchez O."/>
            <person name="Zahm M."/>
            <person name="Besnard G."/>
            <person name="Bellafiore S."/>
        </authorList>
    </citation>
    <scope>NUCLEOTIDE SEQUENCE</scope>
    <source>
        <strain evidence="1">VN-18</strain>
    </source>
</reference>
<protein>
    <submittedName>
        <fullName evidence="1">Galectin domain-containing protein</fullName>
    </submittedName>
</protein>
<dbReference type="Proteomes" id="UP000605970">
    <property type="component" value="Unassembled WGS sequence"/>
</dbReference>
<evidence type="ECO:0000313" key="1">
    <source>
        <dbReference type="EMBL" id="KAF7629243.1"/>
    </source>
</evidence>
<keyword evidence="2" id="KW-1185">Reference proteome</keyword>